<dbReference type="PANTHER" id="PTHR38042:SF1">
    <property type="entry name" value="UROPORPHYRINOGEN-III SYNTHASE, CHLOROPLASTIC"/>
    <property type="match status" value="1"/>
</dbReference>
<evidence type="ECO:0000256" key="7">
    <source>
        <dbReference type="ARBA" id="ARBA00040167"/>
    </source>
</evidence>
<evidence type="ECO:0000256" key="2">
    <source>
        <dbReference type="ARBA" id="ARBA00008133"/>
    </source>
</evidence>
<comment type="function">
    <text evidence="6 9">Catalyzes cyclization of the linear tetrapyrrole, hydroxymethylbilane, to the macrocyclic uroporphyrinogen III.</text>
</comment>
<evidence type="ECO:0000256" key="6">
    <source>
        <dbReference type="ARBA" id="ARBA00037589"/>
    </source>
</evidence>
<name>A0A3D8J941_9HELI</name>
<gene>
    <name evidence="11" type="ORF">CQA57_03440</name>
</gene>
<dbReference type="AlphaFoldDB" id="A0A3D8J941"/>
<protein>
    <recommendedName>
        <fullName evidence="7 9">Uroporphyrinogen-III synthase</fullName>
        <ecNumber evidence="3 9">4.2.1.75</ecNumber>
    </recommendedName>
</protein>
<dbReference type="EMBL" id="NXLX01000006">
    <property type="protein sequence ID" value="RDU74013.1"/>
    <property type="molecule type" value="Genomic_DNA"/>
</dbReference>
<evidence type="ECO:0000256" key="8">
    <source>
        <dbReference type="ARBA" id="ARBA00048617"/>
    </source>
</evidence>
<accession>A0A3D8J941</accession>
<evidence type="ECO:0000256" key="3">
    <source>
        <dbReference type="ARBA" id="ARBA00013109"/>
    </source>
</evidence>
<evidence type="ECO:0000313" key="12">
    <source>
        <dbReference type="Proteomes" id="UP000256695"/>
    </source>
</evidence>
<keyword evidence="5 9" id="KW-0627">Porphyrin biosynthesis</keyword>
<sequence length="247" mass="28259">MCLLVFIESWRALCFYFIFGSFMRDIVLVSSKPHEEIKTLVVNEIEFLDMFDALKEIKKDFQALVFTSKNAIKSLEQNIQKYPEFEFLKKIPCYVIGQSSAMALEKYGFNVEYIGEDSHGFGFASEIIPMLKKKKVLYFRAKKIVSGLDELLLNASVKLKQIIAYENKKNSVDRALKPSPKSILIFTAPSHYLSFVQNFSWDGSYIAVAIGMTTFGIFDTSIEAFVSPRQDLQSCIDFAREIARRLA</sequence>
<dbReference type="GO" id="GO:0004852">
    <property type="term" value="F:uroporphyrinogen-III synthase activity"/>
    <property type="evidence" value="ECO:0007669"/>
    <property type="project" value="UniProtKB-UniRule"/>
</dbReference>
<dbReference type="EC" id="4.2.1.75" evidence="3 9"/>
<comment type="pathway">
    <text evidence="1 9">Porphyrin-containing compound metabolism; protoporphyrin-IX biosynthesis; coproporphyrinogen-III from 5-aminolevulinate: step 3/4.</text>
</comment>
<proteinExistence type="inferred from homology"/>
<dbReference type="GO" id="GO:0006780">
    <property type="term" value="P:uroporphyrinogen III biosynthetic process"/>
    <property type="evidence" value="ECO:0007669"/>
    <property type="project" value="UniProtKB-UniRule"/>
</dbReference>
<evidence type="ECO:0000256" key="4">
    <source>
        <dbReference type="ARBA" id="ARBA00023239"/>
    </source>
</evidence>
<dbReference type="InterPro" id="IPR039793">
    <property type="entry name" value="UROS/Hem4"/>
</dbReference>
<comment type="caution">
    <text evidence="11">The sequence shown here is derived from an EMBL/GenBank/DDBJ whole genome shotgun (WGS) entry which is preliminary data.</text>
</comment>
<comment type="similarity">
    <text evidence="2 9">Belongs to the uroporphyrinogen-III synthase family.</text>
</comment>
<dbReference type="InterPro" id="IPR003754">
    <property type="entry name" value="4pyrrol_synth_uPrphyn_synth"/>
</dbReference>
<feature type="domain" description="Tetrapyrrole biosynthesis uroporphyrinogen III synthase" evidence="10">
    <location>
        <begin position="50"/>
        <end position="218"/>
    </location>
</feature>
<dbReference type="CDD" id="cd06578">
    <property type="entry name" value="HemD"/>
    <property type="match status" value="1"/>
</dbReference>
<dbReference type="Proteomes" id="UP000256695">
    <property type="component" value="Unassembled WGS sequence"/>
</dbReference>
<dbReference type="Pfam" id="PF02602">
    <property type="entry name" value="HEM4"/>
    <property type="match status" value="1"/>
</dbReference>
<evidence type="ECO:0000313" key="11">
    <source>
        <dbReference type="EMBL" id="RDU74013.1"/>
    </source>
</evidence>
<organism evidence="11 12">
    <name type="scientific">Helicobacter anseris</name>
    <dbReference type="NCBI Taxonomy" id="375926"/>
    <lineage>
        <taxon>Bacteria</taxon>
        <taxon>Pseudomonadati</taxon>
        <taxon>Campylobacterota</taxon>
        <taxon>Epsilonproteobacteria</taxon>
        <taxon>Campylobacterales</taxon>
        <taxon>Helicobacteraceae</taxon>
        <taxon>Helicobacter</taxon>
    </lineage>
</organism>
<comment type="catalytic activity">
    <reaction evidence="8 9">
        <text>hydroxymethylbilane = uroporphyrinogen III + H2O</text>
        <dbReference type="Rhea" id="RHEA:18965"/>
        <dbReference type="ChEBI" id="CHEBI:15377"/>
        <dbReference type="ChEBI" id="CHEBI:57308"/>
        <dbReference type="ChEBI" id="CHEBI:57845"/>
        <dbReference type="EC" id="4.2.1.75"/>
    </reaction>
</comment>
<evidence type="ECO:0000259" key="10">
    <source>
        <dbReference type="Pfam" id="PF02602"/>
    </source>
</evidence>
<dbReference type="Gene3D" id="3.40.50.10090">
    <property type="match status" value="2"/>
</dbReference>
<evidence type="ECO:0000256" key="5">
    <source>
        <dbReference type="ARBA" id="ARBA00023244"/>
    </source>
</evidence>
<reference evidence="11 12" key="1">
    <citation type="submission" date="2018-04" db="EMBL/GenBank/DDBJ databases">
        <title>Novel Campyloabacter and Helicobacter Species and Strains.</title>
        <authorList>
            <person name="Mannion A.J."/>
            <person name="Shen Z."/>
            <person name="Fox J.G."/>
        </authorList>
    </citation>
    <scope>NUCLEOTIDE SEQUENCE [LARGE SCALE GENOMIC DNA]</scope>
    <source>
        <strain evidence="11 12">MIT 04-9362</strain>
    </source>
</reference>
<dbReference type="SUPFAM" id="SSF69618">
    <property type="entry name" value="HemD-like"/>
    <property type="match status" value="1"/>
</dbReference>
<dbReference type="PANTHER" id="PTHR38042">
    <property type="entry name" value="UROPORPHYRINOGEN-III SYNTHASE, CHLOROPLASTIC"/>
    <property type="match status" value="1"/>
</dbReference>
<keyword evidence="4 9" id="KW-0456">Lyase</keyword>
<evidence type="ECO:0000256" key="1">
    <source>
        <dbReference type="ARBA" id="ARBA00004772"/>
    </source>
</evidence>
<dbReference type="OrthoDB" id="5328023at2"/>
<evidence type="ECO:0000256" key="9">
    <source>
        <dbReference type="RuleBase" id="RU366031"/>
    </source>
</evidence>
<dbReference type="GO" id="GO:0006782">
    <property type="term" value="P:protoporphyrinogen IX biosynthetic process"/>
    <property type="evidence" value="ECO:0007669"/>
    <property type="project" value="UniProtKB-UniRule"/>
</dbReference>
<dbReference type="InterPro" id="IPR036108">
    <property type="entry name" value="4pyrrol_syn_uPrphyn_synt_sf"/>
</dbReference>
<keyword evidence="12" id="KW-1185">Reference proteome</keyword>